<sequence>MDNPLLGAAATSSSTPESRGPLSTLPLPTAAELPDSEPPATETRYAGRSGFEDDAEEEYDPDQSRYDEDPALDGGRRLMGVIEIFGYRFRPATSFAFCFGLREAMLIFVGMQFLSGTLYRVPGEDKATGTPMLRGVSITLFLLNAVLGLVSVQRSSELASLSLVGTFGLLLLMITIVFATERPSECSVSEVVDSTPLGELVIKLLWTSDACVLMSVLGWVLLAAVAGLAIYFWYLSACYYVELRARNEDVRRVRKAISSLPCRRFVMPPTPADGGESGDGGDEGPTCSICLDGEAQSTCTTQAEAADDDAREEVDARSFTLDPLSAALPVEESKSSVTA</sequence>
<name>A0A0M0LQ13_9EUKA</name>
<evidence type="ECO:0000313" key="4">
    <source>
        <dbReference type="Proteomes" id="UP000037460"/>
    </source>
</evidence>
<feature type="region of interest" description="Disordered" evidence="1">
    <location>
        <begin position="1"/>
        <end position="71"/>
    </location>
</feature>
<feature type="transmembrane region" description="Helical" evidence="2">
    <location>
        <begin position="216"/>
        <end position="241"/>
    </location>
</feature>
<dbReference type="AlphaFoldDB" id="A0A0M0LQ13"/>
<keyword evidence="2" id="KW-0812">Transmembrane</keyword>
<gene>
    <name evidence="3" type="ORF">Ctob_014214</name>
</gene>
<keyword evidence="2" id="KW-0472">Membrane</keyword>
<feature type="region of interest" description="Disordered" evidence="1">
    <location>
        <begin position="267"/>
        <end position="287"/>
    </location>
</feature>
<protein>
    <submittedName>
        <fullName evidence="3">Uncharacterized protein</fullName>
    </submittedName>
</protein>
<evidence type="ECO:0000256" key="1">
    <source>
        <dbReference type="SAM" id="MobiDB-lite"/>
    </source>
</evidence>
<feature type="transmembrane region" description="Helical" evidence="2">
    <location>
        <begin position="159"/>
        <end position="179"/>
    </location>
</feature>
<feature type="compositionally biased region" description="Acidic residues" evidence="1">
    <location>
        <begin position="52"/>
        <end position="61"/>
    </location>
</feature>
<comment type="caution">
    <text evidence="3">The sequence shown here is derived from an EMBL/GenBank/DDBJ whole genome shotgun (WGS) entry which is preliminary data.</text>
</comment>
<feature type="transmembrane region" description="Helical" evidence="2">
    <location>
        <begin position="135"/>
        <end position="152"/>
    </location>
</feature>
<dbReference type="Proteomes" id="UP000037460">
    <property type="component" value="Unassembled WGS sequence"/>
</dbReference>
<proteinExistence type="predicted"/>
<organism evidence="3 4">
    <name type="scientific">Chrysochromulina tobinii</name>
    <dbReference type="NCBI Taxonomy" id="1460289"/>
    <lineage>
        <taxon>Eukaryota</taxon>
        <taxon>Haptista</taxon>
        <taxon>Haptophyta</taxon>
        <taxon>Prymnesiophyceae</taxon>
        <taxon>Prymnesiales</taxon>
        <taxon>Chrysochromulinaceae</taxon>
        <taxon>Chrysochromulina</taxon>
    </lineage>
</organism>
<dbReference type="EMBL" id="JWZX01000487">
    <property type="protein sequence ID" value="KOO52828.1"/>
    <property type="molecule type" value="Genomic_DNA"/>
</dbReference>
<dbReference type="OrthoDB" id="10667734at2759"/>
<feature type="transmembrane region" description="Helical" evidence="2">
    <location>
        <begin position="95"/>
        <end position="115"/>
    </location>
</feature>
<evidence type="ECO:0000256" key="2">
    <source>
        <dbReference type="SAM" id="Phobius"/>
    </source>
</evidence>
<accession>A0A0M0LQ13</accession>
<evidence type="ECO:0000313" key="3">
    <source>
        <dbReference type="EMBL" id="KOO52828.1"/>
    </source>
</evidence>
<keyword evidence="4" id="KW-1185">Reference proteome</keyword>
<reference evidence="4" key="1">
    <citation type="journal article" date="2015" name="PLoS Genet.">
        <title>Genome Sequence and Transcriptome Analyses of Chrysochromulina tobin: Metabolic Tools for Enhanced Algal Fitness in the Prominent Order Prymnesiales (Haptophyceae).</title>
        <authorList>
            <person name="Hovde B.T."/>
            <person name="Deodato C.R."/>
            <person name="Hunsperger H.M."/>
            <person name="Ryken S.A."/>
            <person name="Yost W."/>
            <person name="Jha R.K."/>
            <person name="Patterson J."/>
            <person name="Monnat R.J. Jr."/>
            <person name="Barlow S.B."/>
            <person name="Starkenburg S.R."/>
            <person name="Cattolico R.A."/>
        </authorList>
    </citation>
    <scope>NUCLEOTIDE SEQUENCE</scope>
    <source>
        <strain evidence="4">CCMP291</strain>
    </source>
</reference>
<keyword evidence="2" id="KW-1133">Transmembrane helix</keyword>